<dbReference type="Proteomes" id="UP000724584">
    <property type="component" value="Unassembled WGS sequence"/>
</dbReference>
<organism evidence="1 2">
    <name type="scientific">Chaetomium tenue</name>
    <dbReference type="NCBI Taxonomy" id="1854479"/>
    <lineage>
        <taxon>Eukaryota</taxon>
        <taxon>Fungi</taxon>
        <taxon>Dikarya</taxon>
        <taxon>Ascomycota</taxon>
        <taxon>Pezizomycotina</taxon>
        <taxon>Sordariomycetes</taxon>
        <taxon>Sordariomycetidae</taxon>
        <taxon>Sordariales</taxon>
        <taxon>Chaetomiaceae</taxon>
        <taxon>Chaetomium</taxon>
    </lineage>
</organism>
<reference evidence="1 2" key="1">
    <citation type="journal article" date="2021" name="Nat. Commun.">
        <title>Genetic determinants of endophytism in the Arabidopsis root mycobiome.</title>
        <authorList>
            <person name="Mesny F."/>
            <person name="Miyauchi S."/>
            <person name="Thiergart T."/>
            <person name="Pickel B."/>
            <person name="Atanasova L."/>
            <person name="Karlsson M."/>
            <person name="Huettel B."/>
            <person name="Barry K.W."/>
            <person name="Haridas S."/>
            <person name="Chen C."/>
            <person name="Bauer D."/>
            <person name="Andreopoulos W."/>
            <person name="Pangilinan J."/>
            <person name="LaButti K."/>
            <person name="Riley R."/>
            <person name="Lipzen A."/>
            <person name="Clum A."/>
            <person name="Drula E."/>
            <person name="Henrissat B."/>
            <person name="Kohler A."/>
            <person name="Grigoriev I.V."/>
            <person name="Martin F.M."/>
            <person name="Hacquard S."/>
        </authorList>
    </citation>
    <scope>NUCLEOTIDE SEQUENCE [LARGE SCALE GENOMIC DNA]</scope>
    <source>
        <strain evidence="1 2">MPI-SDFR-AT-0079</strain>
    </source>
</reference>
<accession>A0ACB7P4D0</accession>
<evidence type="ECO:0000313" key="1">
    <source>
        <dbReference type="EMBL" id="KAH6628039.1"/>
    </source>
</evidence>
<evidence type="ECO:0000313" key="2">
    <source>
        <dbReference type="Proteomes" id="UP000724584"/>
    </source>
</evidence>
<proteinExistence type="predicted"/>
<dbReference type="EMBL" id="JAGIZQ010000005">
    <property type="protein sequence ID" value="KAH6628039.1"/>
    <property type="molecule type" value="Genomic_DNA"/>
</dbReference>
<name>A0ACB7P4D0_9PEZI</name>
<gene>
    <name evidence="1" type="ORF">F5144DRAFT_577774</name>
</gene>
<protein>
    <submittedName>
        <fullName evidence="1">Uncharacterized protein</fullName>
    </submittedName>
</protein>
<keyword evidence="2" id="KW-1185">Reference proteome</keyword>
<comment type="caution">
    <text evidence="1">The sequence shown here is derived from an EMBL/GenBank/DDBJ whole genome shotgun (WGS) entry which is preliminary data.</text>
</comment>
<sequence>MAWHDIIKQGRQTWICLVVASEEVRSALLARLGCLGALRFGCVALPLCFALLCLAGGVVVGGGYWGKGAPRMGEALTHTPPRHSAVLRRLFLFLAVSFFSRFVVHHYGLRLNLSGYVRGAVSSVHLLGTFRPGQEDVVGLTHSMGRGTEVLMIGGKEKGEGLSLDGMDRKTKQSAEPPKRKSESVSSYYTARFWIGLVQATARYQMDGI</sequence>